<evidence type="ECO:0000313" key="1">
    <source>
        <dbReference type="EMBL" id="AKM81856.1"/>
    </source>
</evidence>
<accession>A0A0G4B1M2</accession>
<name>A0A0G4B1M2_9BACT</name>
<dbReference type="EMBL" id="CP011213">
    <property type="protein sequence ID" value="AKM81856.1"/>
    <property type="molecule type" value="Genomic_DNA"/>
</dbReference>
<organism evidence="1 2">
    <name type="scientific">Berkelbacteria bacterium GW2011_GWE1_39_12</name>
    <dbReference type="NCBI Taxonomy" id="1618337"/>
    <lineage>
        <taxon>Bacteria</taxon>
        <taxon>Candidatus Berkelbacteria</taxon>
    </lineage>
</organism>
<dbReference type="AlphaFoldDB" id="A0A0G4B1M2"/>
<dbReference type="Proteomes" id="UP000035648">
    <property type="component" value="Chromosome"/>
</dbReference>
<protein>
    <submittedName>
        <fullName evidence="1">Uncharacterized protein</fullName>
    </submittedName>
</protein>
<proteinExistence type="predicted"/>
<gene>
    <name evidence="1" type="ORF">UT28_C0001G0037</name>
</gene>
<evidence type="ECO:0000313" key="2">
    <source>
        <dbReference type="Proteomes" id="UP000035648"/>
    </source>
</evidence>
<reference evidence="1 2" key="1">
    <citation type="journal article" date="2015" name="Nature">
        <title>rRNA introns, odd ribosomes, and small enigmatic genomes across a large radiation of phyla.</title>
        <authorList>
            <person name="Brown C.T."/>
            <person name="Hug L.A."/>
            <person name="Thomas B.C."/>
            <person name="Sharon I."/>
            <person name="Castelle C.J."/>
            <person name="Singh A."/>
            <person name="Wilkins M.J."/>
            <person name="Williams K.H."/>
            <person name="Banfield J.F."/>
        </authorList>
    </citation>
    <scope>NUCLEOTIDE SEQUENCE [LARGE SCALE GENOMIC DNA]</scope>
</reference>
<sequence length="108" mass="11492">MNPNQFKPELPGTVPVETEVLTPEPTNTPSQPEVNPGIAVEVKNIQPTTLPIAPITPTVPSEPVQPAQPVLLSENQKESSVSHLVEQNVSGVSAASNLLEQIAELQKD</sequence>
<dbReference type="KEGG" id="bbgw:UT28_C0001G0037"/>
<dbReference type="STRING" id="1618337.UT28_C0001G0037"/>